<accession>A0A8R7PH27</accession>
<name>A0A8R7PH27_TRIUA</name>
<evidence type="ECO:0000313" key="1">
    <source>
        <dbReference type="EnsemblPlants" id="TuG1812G0200003832.01.T01.cds245240"/>
    </source>
</evidence>
<dbReference type="EnsemblPlants" id="TuG1812G0200003832.01.T01">
    <property type="protein sequence ID" value="TuG1812G0200003832.01.T01.cds245240"/>
    <property type="gene ID" value="TuG1812G0200003832.01"/>
</dbReference>
<dbReference type="Gramene" id="TuG1812G0200003832.01.T01">
    <property type="protein sequence ID" value="TuG1812G0200003832.01.T01.cds245240"/>
    <property type="gene ID" value="TuG1812G0200003832.01"/>
</dbReference>
<organism evidence="1 2">
    <name type="scientific">Triticum urartu</name>
    <name type="common">Red wild einkorn</name>
    <name type="synonym">Crithodium urartu</name>
    <dbReference type="NCBI Taxonomy" id="4572"/>
    <lineage>
        <taxon>Eukaryota</taxon>
        <taxon>Viridiplantae</taxon>
        <taxon>Streptophyta</taxon>
        <taxon>Embryophyta</taxon>
        <taxon>Tracheophyta</taxon>
        <taxon>Spermatophyta</taxon>
        <taxon>Magnoliopsida</taxon>
        <taxon>Liliopsida</taxon>
        <taxon>Poales</taxon>
        <taxon>Poaceae</taxon>
        <taxon>BOP clade</taxon>
        <taxon>Pooideae</taxon>
        <taxon>Triticodae</taxon>
        <taxon>Triticeae</taxon>
        <taxon>Triticinae</taxon>
        <taxon>Triticum</taxon>
    </lineage>
</organism>
<dbReference type="AlphaFoldDB" id="A0A8R7PH27"/>
<sequence>MYVLKTRSMASVRAVLGRFSARGRRSRPRRFSWTCWRDKRRPVAATSMTTWGWRCLGVLQIEINRWRKKE</sequence>
<proteinExistence type="predicted"/>
<keyword evidence="2" id="KW-1185">Reference proteome</keyword>
<evidence type="ECO:0000313" key="2">
    <source>
        <dbReference type="Proteomes" id="UP000015106"/>
    </source>
</evidence>
<reference evidence="2" key="1">
    <citation type="journal article" date="2013" name="Nature">
        <title>Draft genome of the wheat A-genome progenitor Triticum urartu.</title>
        <authorList>
            <person name="Ling H.Q."/>
            <person name="Zhao S."/>
            <person name="Liu D."/>
            <person name="Wang J."/>
            <person name="Sun H."/>
            <person name="Zhang C."/>
            <person name="Fan H."/>
            <person name="Li D."/>
            <person name="Dong L."/>
            <person name="Tao Y."/>
            <person name="Gao C."/>
            <person name="Wu H."/>
            <person name="Li Y."/>
            <person name="Cui Y."/>
            <person name="Guo X."/>
            <person name="Zheng S."/>
            <person name="Wang B."/>
            <person name="Yu K."/>
            <person name="Liang Q."/>
            <person name="Yang W."/>
            <person name="Lou X."/>
            <person name="Chen J."/>
            <person name="Feng M."/>
            <person name="Jian J."/>
            <person name="Zhang X."/>
            <person name="Luo G."/>
            <person name="Jiang Y."/>
            <person name="Liu J."/>
            <person name="Wang Z."/>
            <person name="Sha Y."/>
            <person name="Zhang B."/>
            <person name="Wu H."/>
            <person name="Tang D."/>
            <person name="Shen Q."/>
            <person name="Xue P."/>
            <person name="Zou S."/>
            <person name="Wang X."/>
            <person name="Liu X."/>
            <person name="Wang F."/>
            <person name="Yang Y."/>
            <person name="An X."/>
            <person name="Dong Z."/>
            <person name="Zhang K."/>
            <person name="Zhang X."/>
            <person name="Luo M.C."/>
            <person name="Dvorak J."/>
            <person name="Tong Y."/>
            <person name="Wang J."/>
            <person name="Yang H."/>
            <person name="Li Z."/>
            <person name="Wang D."/>
            <person name="Zhang A."/>
            <person name="Wang J."/>
        </authorList>
    </citation>
    <scope>NUCLEOTIDE SEQUENCE</scope>
    <source>
        <strain evidence="2">cv. G1812</strain>
    </source>
</reference>
<reference evidence="1" key="3">
    <citation type="submission" date="2022-06" db="UniProtKB">
        <authorList>
            <consortium name="EnsemblPlants"/>
        </authorList>
    </citation>
    <scope>IDENTIFICATION</scope>
</reference>
<dbReference type="Proteomes" id="UP000015106">
    <property type="component" value="Chromosome 2"/>
</dbReference>
<reference evidence="1" key="2">
    <citation type="submission" date="2018-03" db="EMBL/GenBank/DDBJ databases">
        <title>The Triticum urartu genome reveals the dynamic nature of wheat genome evolution.</title>
        <authorList>
            <person name="Ling H."/>
            <person name="Ma B."/>
            <person name="Shi X."/>
            <person name="Liu H."/>
            <person name="Dong L."/>
            <person name="Sun H."/>
            <person name="Cao Y."/>
            <person name="Gao Q."/>
            <person name="Zheng S."/>
            <person name="Li Y."/>
            <person name="Yu Y."/>
            <person name="Du H."/>
            <person name="Qi M."/>
            <person name="Li Y."/>
            <person name="Yu H."/>
            <person name="Cui Y."/>
            <person name="Wang N."/>
            <person name="Chen C."/>
            <person name="Wu H."/>
            <person name="Zhao Y."/>
            <person name="Zhang J."/>
            <person name="Li Y."/>
            <person name="Zhou W."/>
            <person name="Zhang B."/>
            <person name="Hu W."/>
            <person name="Eijk M."/>
            <person name="Tang J."/>
            <person name="Witsenboer H."/>
            <person name="Zhao S."/>
            <person name="Li Z."/>
            <person name="Zhang A."/>
            <person name="Wang D."/>
            <person name="Liang C."/>
        </authorList>
    </citation>
    <scope>NUCLEOTIDE SEQUENCE [LARGE SCALE GENOMIC DNA]</scope>
    <source>
        <strain evidence="1">cv. G1812</strain>
    </source>
</reference>
<protein>
    <submittedName>
        <fullName evidence="1">Uncharacterized protein</fullName>
    </submittedName>
</protein>